<feature type="compositionally biased region" description="Low complexity" evidence="1">
    <location>
        <begin position="179"/>
        <end position="202"/>
    </location>
</feature>
<comment type="caution">
    <text evidence="2">The sequence shown here is derived from an EMBL/GenBank/DDBJ whole genome shotgun (WGS) entry which is preliminary data.</text>
</comment>
<dbReference type="AlphaFoldDB" id="A0A8J4ABY0"/>
<dbReference type="Proteomes" id="UP000614996">
    <property type="component" value="Unassembled WGS sequence"/>
</dbReference>
<evidence type="ECO:0000256" key="1">
    <source>
        <dbReference type="SAM" id="MobiDB-lite"/>
    </source>
</evidence>
<accession>A0A8J4ABY0</accession>
<reference evidence="3" key="1">
    <citation type="journal article" date="2021" name="Int. J. Syst. Evol. Microbiol.">
        <title>Actinocatenispora comari sp. nov., an endophytic actinomycete isolated from aerial parts of Comarum salesowianum.</title>
        <authorList>
            <person name="Oyunbileg N."/>
            <person name="Iizaka Y."/>
            <person name="Hamada M."/>
            <person name="Davaapurev B.O."/>
            <person name="Fukumoto A."/>
            <person name="Tsetseg B."/>
            <person name="Kato F."/>
            <person name="Tamura T."/>
            <person name="Batkhuu J."/>
            <person name="Anzai Y."/>
        </authorList>
    </citation>
    <scope>NUCLEOTIDE SEQUENCE [LARGE SCALE GENOMIC DNA]</scope>
    <source>
        <strain evidence="3">NUM-2625</strain>
    </source>
</reference>
<evidence type="ECO:0000313" key="3">
    <source>
        <dbReference type="Proteomes" id="UP000614996"/>
    </source>
</evidence>
<proteinExistence type="predicted"/>
<keyword evidence="3" id="KW-1185">Reference proteome</keyword>
<name>A0A8J4ABY0_9ACTN</name>
<feature type="compositionally biased region" description="Basic and acidic residues" evidence="1">
    <location>
        <begin position="257"/>
        <end position="284"/>
    </location>
</feature>
<dbReference type="RefSeq" id="WP_207126272.1">
    <property type="nucleotide sequence ID" value="NZ_BOPO01000073.1"/>
</dbReference>
<feature type="region of interest" description="Disordered" evidence="1">
    <location>
        <begin position="179"/>
        <end position="230"/>
    </location>
</feature>
<sequence>MDLDAVADQLYALPPEQFTAARTEREKAARSSGDRELAASIRALRRPTVPAWAGNLLARARSGEAERLLGLGEELRTAYRDLDGSRIRALSAEQRQLIPVLVGAAARLAADAGHPLGADARREVEQTLHAVVADAQAGQRWIRGRLDRPLTSTGLAAVTTTAGDGAAGGEVVELGAAAARRGGSGGRSRAARSGGTADTAAGGRSGRGRASRSGRDVEAERALSASTEARAAAERQLADAQSAVRAAERRIAELSSELDRAGREQQAARERARTARRELARADRAAQLAQRRASRPRPSDD</sequence>
<gene>
    <name evidence="2" type="ORF">NUM_38130</name>
</gene>
<organism evidence="2 3">
    <name type="scientific">Actinocatenispora comari</name>
    <dbReference type="NCBI Taxonomy" id="2807577"/>
    <lineage>
        <taxon>Bacteria</taxon>
        <taxon>Bacillati</taxon>
        <taxon>Actinomycetota</taxon>
        <taxon>Actinomycetes</taxon>
        <taxon>Micromonosporales</taxon>
        <taxon>Micromonosporaceae</taxon>
        <taxon>Actinocatenispora</taxon>
    </lineage>
</organism>
<feature type="region of interest" description="Disordered" evidence="1">
    <location>
        <begin position="257"/>
        <end position="301"/>
    </location>
</feature>
<protein>
    <submittedName>
        <fullName evidence="2">Uncharacterized protein</fullName>
    </submittedName>
</protein>
<dbReference type="EMBL" id="BOPO01000073">
    <property type="protein sequence ID" value="GIL28559.1"/>
    <property type="molecule type" value="Genomic_DNA"/>
</dbReference>
<evidence type="ECO:0000313" key="2">
    <source>
        <dbReference type="EMBL" id="GIL28559.1"/>
    </source>
</evidence>